<dbReference type="PANTHER" id="PTHR35797:SF1">
    <property type="entry name" value="PROTEASE"/>
    <property type="match status" value="1"/>
</dbReference>
<dbReference type="Proteomes" id="UP000568380">
    <property type="component" value="Unassembled WGS sequence"/>
</dbReference>
<protein>
    <recommendedName>
        <fullName evidence="2">CAAX prenyl protease 2/Lysostaphin resistance protein A-like domain-containing protein</fullName>
    </recommendedName>
</protein>
<reference evidence="3 4" key="1">
    <citation type="submission" date="2020-08" db="EMBL/GenBank/DDBJ databases">
        <title>Genomic Encyclopedia of Type Strains, Phase IV (KMG-IV): sequencing the most valuable type-strain genomes for metagenomic binning, comparative biology and taxonomic classification.</title>
        <authorList>
            <person name="Goeker M."/>
        </authorList>
    </citation>
    <scope>NUCLEOTIDE SEQUENCE [LARGE SCALE GENOMIC DNA]</scope>
    <source>
        <strain evidence="3 4">DSM 45385</strain>
    </source>
</reference>
<organism evidence="3 4">
    <name type="scientific">Nonomuraea endophytica</name>
    <dbReference type="NCBI Taxonomy" id="714136"/>
    <lineage>
        <taxon>Bacteria</taxon>
        <taxon>Bacillati</taxon>
        <taxon>Actinomycetota</taxon>
        <taxon>Actinomycetes</taxon>
        <taxon>Streptosporangiales</taxon>
        <taxon>Streptosporangiaceae</taxon>
        <taxon>Nonomuraea</taxon>
    </lineage>
</organism>
<dbReference type="AlphaFoldDB" id="A0A7W8AAP9"/>
<dbReference type="GO" id="GO:0004175">
    <property type="term" value="F:endopeptidase activity"/>
    <property type="evidence" value="ECO:0007669"/>
    <property type="project" value="UniProtKB-ARBA"/>
</dbReference>
<dbReference type="RefSeq" id="WP_184971090.1">
    <property type="nucleotide sequence ID" value="NZ_JACHIN010000014.1"/>
</dbReference>
<dbReference type="InterPro" id="IPR003675">
    <property type="entry name" value="Rce1/LyrA-like_dom"/>
</dbReference>
<feature type="domain" description="CAAX prenyl protease 2/Lysostaphin resistance protein A-like" evidence="2">
    <location>
        <begin position="98"/>
        <end position="198"/>
    </location>
</feature>
<feature type="transmembrane region" description="Helical" evidence="1">
    <location>
        <begin position="213"/>
        <end position="231"/>
    </location>
</feature>
<sequence>MKAFFILVTALSIPVWVAGALVDVTEDAPFGVSLGSLMVFVPGIAAAILALRGKGRLRLGPAPGWGWSVAAVAVGPVLGMAAYLVGPAAWTGLAQPLAALPLLFAVFVVLAVFEELGWTAYATGPLQERWGPTGAGLILGAFWAAWHLPALLMMGRGALWIAGWTLGTLAQRLIMVWLFNRTGRGMGAVVLMHAGVNLSVTMTPGSASTAHQMIFGLLLAVPAVLILRYDLRSR</sequence>
<keyword evidence="4" id="KW-1185">Reference proteome</keyword>
<evidence type="ECO:0000256" key="1">
    <source>
        <dbReference type="SAM" id="Phobius"/>
    </source>
</evidence>
<comment type="caution">
    <text evidence="3">The sequence shown here is derived from an EMBL/GenBank/DDBJ whole genome shotgun (WGS) entry which is preliminary data.</text>
</comment>
<feature type="transmembrane region" description="Helical" evidence="1">
    <location>
        <begin position="30"/>
        <end position="52"/>
    </location>
</feature>
<feature type="transmembrane region" description="Helical" evidence="1">
    <location>
        <begin position="186"/>
        <end position="207"/>
    </location>
</feature>
<keyword evidence="1" id="KW-0812">Transmembrane</keyword>
<dbReference type="Pfam" id="PF02517">
    <property type="entry name" value="Rce1-like"/>
    <property type="match status" value="1"/>
</dbReference>
<gene>
    <name evidence="3" type="ORF">HNR40_008159</name>
</gene>
<keyword evidence="1" id="KW-1133">Transmembrane helix</keyword>
<dbReference type="EMBL" id="JACHIN010000014">
    <property type="protein sequence ID" value="MBB5082663.1"/>
    <property type="molecule type" value="Genomic_DNA"/>
</dbReference>
<dbReference type="GO" id="GO:0080120">
    <property type="term" value="P:CAAX-box protein maturation"/>
    <property type="evidence" value="ECO:0007669"/>
    <property type="project" value="UniProtKB-ARBA"/>
</dbReference>
<evidence type="ECO:0000259" key="2">
    <source>
        <dbReference type="Pfam" id="PF02517"/>
    </source>
</evidence>
<feature type="transmembrane region" description="Helical" evidence="1">
    <location>
        <begin position="97"/>
        <end position="118"/>
    </location>
</feature>
<feature type="transmembrane region" description="Helical" evidence="1">
    <location>
        <begin position="130"/>
        <end position="146"/>
    </location>
</feature>
<proteinExistence type="predicted"/>
<evidence type="ECO:0000313" key="3">
    <source>
        <dbReference type="EMBL" id="MBB5082663.1"/>
    </source>
</evidence>
<name>A0A7W8AAP9_9ACTN</name>
<dbReference type="PANTHER" id="PTHR35797">
    <property type="entry name" value="PROTEASE-RELATED"/>
    <property type="match status" value="1"/>
</dbReference>
<accession>A0A7W8AAP9</accession>
<feature type="transmembrane region" description="Helical" evidence="1">
    <location>
        <begin position="158"/>
        <end position="179"/>
    </location>
</feature>
<keyword evidence="1" id="KW-0472">Membrane</keyword>
<dbReference type="InterPro" id="IPR042150">
    <property type="entry name" value="MmRce1-like"/>
</dbReference>
<evidence type="ECO:0000313" key="4">
    <source>
        <dbReference type="Proteomes" id="UP000568380"/>
    </source>
</evidence>
<feature type="transmembrane region" description="Helical" evidence="1">
    <location>
        <begin position="64"/>
        <end position="85"/>
    </location>
</feature>